<gene>
    <name evidence="1" type="ORF">DHOM_08985</name>
</gene>
<comment type="caution">
    <text evidence="1">The sequence shown here is derived from an EMBL/GenBank/DDBJ whole genome shotgun (WGS) entry which is preliminary data.</text>
</comment>
<name>A0ABR4SIE3_9MICO</name>
<sequence length="228" mass="25319">MDRYPELAAPRRALDQLRIDHLDLAAQSLMAADGDLYLPDLIVTAMIQRSYGVLDALIDAVDTYNIHAAAPLLRLQLDTLFRAHYIASGPDVDGLTLKLLRGEELRKIKDADGKPLNDYRLKELAADTHAWALPVYDKTSGWVHFSLNHMLVTTQAADPNCFHMGVPLRADVIPESLWQEIYGAAIQATEELFAYVRGWATRKGLPPGQVRTLTGVRVEHTVGQSPRG</sequence>
<accession>A0ABR4SIE3</accession>
<proteinExistence type="predicted"/>
<organism evidence="1 2">
    <name type="scientific">Dermabacter hominis 1368</name>
    <dbReference type="NCBI Taxonomy" id="1450519"/>
    <lineage>
        <taxon>Bacteria</taxon>
        <taxon>Bacillati</taxon>
        <taxon>Actinomycetota</taxon>
        <taxon>Actinomycetes</taxon>
        <taxon>Micrococcales</taxon>
        <taxon>Dermabacteraceae</taxon>
        <taxon>Dermabacter</taxon>
    </lineage>
</organism>
<keyword evidence="2" id="KW-1185">Reference proteome</keyword>
<protein>
    <submittedName>
        <fullName evidence="1">Uncharacterized protein</fullName>
    </submittedName>
</protein>
<reference evidence="1 2" key="1">
    <citation type="submission" date="2014-01" db="EMBL/GenBank/DDBJ databases">
        <title>Draft genome sequence of the multidrug-resistant clinical isolate Dermabacter hominis 1368.</title>
        <authorList>
            <person name="Albersmeier A."/>
            <person name="Bomholt C."/>
            <person name="Glaub A."/>
            <person name="Ruckert C."/>
            <person name="Soriano F."/>
            <person name="Fernandez-Natal I."/>
            <person name="Tauch A."/>
        </authorList>
    </citation>
    <scope>NUCLEOTIDE SEQUENCE [LARGE SCALE GENOMIC DNA]</scope>
    <source>
        <strain evidence="1 2">1368</strain>
    </source>
</reference>
<evidence type="ECO:0000313" key="1">
    <source>
        <dbReference type="EMBL" id="KDS92782.1"/>
    </source>
</evidence>
<evidence type="ECO:0000313" key="2">
    <source>
        <dbReference type="Proteomes" id="UP000030182"/>
    </source>
</evidence>
<dbReference type="Proteomes" id="UP000030182">
    <property type="component" value="Unassembled WGS sequence"/>
</dbReference>
<dbReference type="EMBL" id="JDRS01000015">
    <property type="protein sequence ID" value="KDS92782.1"/>
    <property type="molecule type" value="Genomic_DNA"/>
</dbReference>